<keyword evidence="4" id="KW-0813">Transport</keyword>
<evidence type="ECO:0000313" key="10">
    <source>
        <dbReference type="EMBL" id="MDF9278165.1"/>
    </source>
</evidence>
<keyword evidence="6 9" id="KW-1133">Transmembrane helix</keyword>
<gene>
    <name evidence="10" type="ORF">P4U43_10225</name>
</gene>
<dbReference type="NCBIfam" id="TIGR00785">
    <property type="entry name" value="dass"/>
    <property type="match status" value="1"/>
</dbReference>
<evidence type="ECO:0000256" key="9">
    <source>
        <dbReference type="SAM" id="Phobius"/>
    </source>
</evidence>
<comment type="caution">
    <text evidence="10">The sequence shown here is derived from an EMBL/GenBank/DDBJ whole genome shotgun (WGS) entry which is preliminary data.</text>
</comment>
<evidence type="ECO:0000256" key="6">
    <source>
        <dbReference type="ARBA" id="ARBA00022989"/>
    </source>
</evidence>
<feature type="transmembrane region" description="Helical" evidence="9">
    <location>
        <begin position="421"/>
        <end position="440"/>
    </location>
</feature>
<name>A0ABT6CW94_9MICC</name>
<dbReference type="RefSeq" id="WP_277358641.1">
    <property type="nucleotide sequence ID" value="NZ_JAROKN010000024.1"/>
</dbReference>
<feature type="transmembrane region" description="Helical" evidence="9">
    <location>
        <begin position="485"/>
        <end position="508"/>
    </location>
</feature>
<feature type="transmembrane region" description="Helical" evidence="9">
    <location>
        <begin position="362"/>
        <end position="384"/>
    </location>
</feature>
<evidence type="ECO:0000256" key="1">
    <source>
        <dbReference type="ARBA" id="ARBA00004141"/>
    </source>
</evidence>
<evidence type="ECO:0000256" key="7">
    <source>
        <dbReference type="ARBA" id="ARBA00023136"/>
    </source>
</evidence>
<feature type="transmembrane region" description="Helical" evidence="9">
    <location>
        <begin position="90"/>
        <end position="109"/>
    </location>
</feature>
<feature type="transmembrane region" description="Helical" evidence="9">
    <location>
        <begin position="233"/>
        <end position="258"/>
    </location>
</feature>
<keyword evidence="7 9" id="KW-0472">Membrane</keyword>
<evidence type="ECO:0000256" key="8">
    <source>
        <dbReference type="ARBA" id="ARBA00031174"/>
    </source>
</evidence>
<dbReference type="PANTHER" id="PTHR10283:SF82">
    <property type="entry name" value="SOLUTE CARRIER FAMILY 13 MEMBER 2"/>
    <property type="match status" value="1"/>
</dbReference>
<dbReference type="EMBL" id="JAROKN010000024">
    <property type="protein sequence ID" value="MDF9278165.1"/>
    <property type="molecule type" value="Genomic_DNA"/>
</dbReference>
<dbReference type="PROSITE" id="PS01271">
    <property type="entry name" value="NA_SULFATE"/>
    <property type="match status" value="1"/>
</dbReference>
<feature type="transmembrane region" description="Helical" evidence="9">
    <location>
        <begin position="66"/>
        <end position="84"/>
    </location>
</feature>
<feature type="transmembrane region" description="Helical" evidence="9">
    <location>
        <begin position="20"/>
        <end position="37"/>
    </location>
</feature>
<comment type="subcellular location">
    <subcellularLocation>
        <location evidence="1">Membrane</location>
        <topology evidence="1">Multi-pass membrane protein</topology>
    </subcellularLocation>
</comment>
<keyword evidence="5 9" id="KW-0812">Transmembrane</keyword>
<comment type="similarity">
    <text evidence="2">Belongs to the SLC13A/DASS transporter (TC 2.A.47) family. NADC subfamily.</text>
</comment>
<dbReference type="PANTHER" id="PTHR10283">
    <property type="entry name" value="SOLUTE CARRIER FAMILY 13 MEMBER"/>
    <property type="match status" value="1"/>
</dbReference>
<organism evidence="10 11">
    <name type="scientific">Arthrobacter vasquezii</name>
    <dbReference type="NCBI Taxonomy" id="2977629"/>
    <lineage>
        <taxon>Bacteria</taxon>
        <taxon>Bacillati</taxon>
        <taxon>Actinomycetota</taxon>
        <taxon>Actinomycetes</taxon>
        <taxon>Micrococcales</taxon>
        <taxon>Micrococcaceae</taxon>
        <taxon>Arthrobacter</taxon>
    </lineage>
</organism>
<evidence type="ECO:0000256" key="4">
    <source>
        <dbReference type="ARBA" id="ARBA00022448"/>
    </source>
</evidence>
<reference evidence="10 11" key="1">
    <citation type="journal article" date="2023" name="Int. J. Syst. Evol. Microbiol.">
        <title>Arthrobacter vasquezii sp. nov., isolated from a soil sample from Union Glacier, Antarctica.</title>
        <authorList>
            <person name="Valenzuela-Ibaceta F."/>
            <person name="Carrasco V."/>
            <person name="Lagos-Moraga S."/>
            <person name="Dietz-Vargas C."/>
            <person name="Navarro C.A."/>
            <person name="Perez-Donoso J.M."/>
        </authorList>
    </citation>
    <scope>NUCLEOTIDE SEQUENCE [LARGE SCALE GENOMIC DNA]</scope>
    <source>
        <strain evidence="10 11">EH-1B-1</strain>
    </source>
</reference>
<evidence type="ECO:0000313" key="11">
    <source>
        <dbReference type="Proteomes" id="UP001220456"/>
    </source>
</evidence>
<protein>
    <recommendedName>
        <fullName evidence="3">Sodium-dependent dicarboxylate transporter SdcS</fullName>
    </recommendedName>
    <alternativeName>
        <fullName evidence="8">Na(+)/dicarboxylate symporter</fullName>
    </alternativeName>
</protein>
<feature type="transmembrane region" description="Helical" evidence="9">
    <location>
        <begin position="324"/>
        <end position="341"/>
    </location>
</feature>
<feature type="transmembrane region" description="Helical" evidence="9">
    <location>
        <begin position="130"/>
        <end position="149"/>
    </location>
</feature>
<feature type="transmembrane region" description="Helical" evidence="9">
    <location>
        <begin position="396"/>
        <end position="414"/>
    </location>
</feature>
<feature type="transmembrane region" description="Helical" evidence="9">
    <location>
        <begin position="291"/>
        <end position="312"/>
    </location>
</feature>
<evidence type="ECO:0000256" key="5">
    <source>
        <dbReference type="ARBA" id="ARBA00022692"/>
    </source>
</evidence>
<dbReference type="InterPro" id="IPR001898">
    <property type="entry name" value="SLC13A/DASS"/>
</dbReference>
<evidence type="ECO:0000256" key="2">
    <source>
        <dbReference type="ARBA" id="ARBA00006772"/>
    </source>
</evidence>
<evidence type="ECO:0000256" key="3">
    <source>
        <dbReference type="ARBA" id="ARBA00020150"/>
    </source>
</evidence>
<accession>A0ABT6CW94</accession>
<sequence length="510" mass="53423">MSEQKLSPREEKFERARQTIGFFLAPAVAIVFALLPTGMDHTQQLLGAVLLGVIILWICEPVPIPVGGLIGVAAVVLLGVAPASEVLTPFGSTTIFTFIGAFILAAAMLKHGIAQRLAFAVLSIPGVAKSTYRIIIAFGVITCLLSAFVSNTATVAMLMPTALGILAVIAKLMQDRGVVKSDFDPLRLRVGAALMLMLAYGASVGGLLTPVGAPPNLIGRGLIEEATGIQISFVEWTATVAPICVAMFIVLALIMFLLNKPEIRQIEGVDEFIRQQKAEQGKMSRAEINTLIAFGLTVTLWLLPAFVGIVAGTDSAVYTLLDDRLNEGIVAVIGASLLFILPTNWKERRATMTWSDAAKIDWGTIILFGTGIIFGALLSATGLAETIGSAAAENLGITNIVAITIFAAILAIVISETTSNTASAAVVVPIVIPLCVAMGVDPIIPALAATFAASFGFMLPVSTPQNAIVYGSGAVPITRMVRTGFTFDILGAILIISIVPIMVGITGIGR</sequence>
<dbReference type="Pfam" id="PF00939">
    <property type="entry name" value="Na_sulph_symp"/>
    <property type="match status" value="1"/>
</dbReference>
<keyword evidence="11" id="KW-1185">Reference proteome</keyword>
<dbReference type="InterPro" id="IPR031312">
    <property type="entry name" value="Na/sul_symport_CS"/>
</dbReference>
<proteinExistence type="inferred from homology"/>
<dbReference type="Proteomes" id="UP001220456">
    <property type="component" value="Unassembled WGS sequence"/>
</dbReference>
<feature type="transmembrane region" description="Helical" evidence="9">
    <location>
        <begin position="193"/>
        <end position="213"/>
    </location>
</feature>